<evidence type="ECO:0000313" key="2">
    <source>
        <dbReference type="Proteomes" id="UP001161757"/>
    </source>
</evidence>
<comment type="caution">
    <text evidence="1">The sequence shown here is derived from an EMBL/GenBank/DDBJ whole genome shotgun (WGS) entry which is preliminary data.</text>
</comment>
<accession>A0AAN6ET63</accession>
<sequence length="137" mass="15101">MARTEAEPAFMRPASEQWSNLGKKMALYESASNKSHTSLVVELGCKGIAGDDKADTGLAAYIPRPGYWVQGPEGRRTVMQLENRRIGVEEEEEKVKEGSRTNGYHVPGQICSIANIVDLRSGPAIDNAQQRRNTEII</sequence>
<organism evidence="1 2">
    <name type="scientific">Exophiala dermatitidis</name>
    <name type="common">Black yeast-like fungus</name>
    <name type="synonym">Wangiella dermatitidis</name>
    <dbReference type="NCBI Taxonomy" id="5970"/>
    <lineage>
        <taxon>Eukaryota</taxon>
        <taxon>Fungi</taxon>
        <taxon>Dikarya</taxon>
        <taxon>Ascomycota</taxon>
        <taxon>Pezizomycotina</taxon>
        <taxon>Eurotiomycetes</taxon>
        <taxon>Chaetothyriomycetidae</taxon>
        <taxon>Chaetothyriales</taxon>
        <taxon>Herpotrichiellaceae</taxon>
        <taxon>Exophiala</taxon>
    </lineage>
</organism>
<evidence type="ECO:0000313" key="1">
    <source>
        <dbReference type="EMBL" id="KAJ8989861.1"/>
    </source>
</evidence>
<dbReference type="EMBL" id="JAJGCB010000012">
    <property type="protein sequence ID" value="KAJ8989861.1"/>
    <property type="molecule type" value="Genomic_DNA"/>
</dbReference>
<protein>
    <submittedName>
        <fullName evidence="1">Uncharacterized protein</fullName>
    </submittedName>
</protein>
<reference evidence="1" key="1">
    <citation type="submission" date="2023-01" db="EMBL/GenBank/DDBJ databases">
        <title>Exophiala dermititidis isolated from Cystic Fibrosis Patient.</title>
        <authorList>
            <person name="Kurbessoian T."/>
            <person name="Crocker A."/>
            <person name="Murante D."/>
            <person name="Hogan D.A."/>
            <person name="Stajich J.E."/>
        </authorList>
    </citation>
    <scope>NUCLEOTIDE SEQUENCE</scope>
    <source>
        <strain evidence="1">Ex8</strain>
    </source>
</reference>
<proteinExistence type="predicted"/>
<gene>
    <name evidence="1" type="ORF">HRR80_006002</name>
</gene>
<dbReference type="Proteomes" id="UP001161757">
    <property type="component" value="Unassembled WGS sequence"/>
</dbReference>
<dbReference type="AlphaFoldDB" id="A0AAN6ET63"/>
<name>A0AAN6ET63_EXODE</name>